<keyword evidence="7" id="KW-0627">Porphyrin biosynthesis</keyword>
<evidence type="ECO:0000256" key="6">
    <source>
        <dbReference type="ARBA" id="ARBA00023133"/>
    </source>
</evidence>
<dbReference type="Gene3D" id="3.40.1500.10">
    <property type="entry name" value="Coproporphyrinogen III oxidase, aerobic"/>
    <property type="match status" value="1"/>
</dbReference>
<comment type="pathway">
    <text evidence="1">Porphyrin-containing compound metabolism; protoporphyrin-IX biosynthesis; protoporphyrinogen-IX from coproporphyrinogen-III (O2 route): step 1/1.</text>
</comment>
<comment type="similarity">
    <text evidence="2">Belongs to the aerobic coproporphyrinogen-III oxidase family.</text>
</comment>
<dbReference type="EC" id="1.3.3.3" evidence="4"/>
<dbReference type="AlphaFoldDB" id="A0A367KTW3"/>
<dbReference type="FunFam" id="3.40.1500.10:FF:000002">
    <property type="entry name" value="oxygen-dependent coproporphyrinogen-III oxidase, mitochondrial"/>
    <property type="match status" value="1"/>
</dbReference>
<dbReference type="GO" id="GO:0006782">
    <property type="term" value="P:protoporphyrinogen IX biosynthetic process"/>
    <property type="evidence" value="ECO:0007669"/>
    <property type="project" value="UniProtKB-UniPathway"/>
</dbReference>
<reference evidence="8 9" key="1">
    <citation type="journal article" date="2018" name="G3 (Bethesda)">
        <title>Phylogenetic and Phylogenomic Definition of Rhizopus Species.</title>
        <authorList>
            <person name="Gryganskyi A.P."/>
            <person name="Golan J."/>
            <person name="Dolatabadi S."/>
            <person name="Mondo S."/>
            <person name="Robb S."/>
            <person name="Idnurm A."/>
            <person name="Muszewska A."/>
            <person name="Steczkiewicz K."/>
            <person name="Masonjones S."/>
            <person name="Liao H.L."/>
            <person name="Gajdeczka M.T."/>
            <person name="Anike F."/>
            <person name="Vuek A."/>
            <person name="Anishchenko I.M."/>
            <person name="Voigt K."/>
            <person name="de Hoog G.S."/>
            <person name="Smith M.E."/>
            <person name="Heitman J."/>
            <person name="Vilgalys R."/>
            <person name="Stajich J.E."/>
        </authorList>
    </citation>
    <scope>NUCLEOTIDE SEQUENCE [LARGE SCALE GENOMIC DNA]</scope>
    <source>
        <strain evidence="8 9">LSU 92-RS-03</strain>
    </source>
</reference>
<dbReference type="OrthoDB" id="15318at2759"/>
<organism evidence="8 9">
    <name type="scientific">Rhizopus stolonifer</name>
    <name type="common">Rhizopus nigricans</name>
    <dbReference type="NCBI Taxonomy" id="4846"/>
    <lineage>
        <taxon>Eukaryota</taxon>
        <taxon>Fungi</taxon>
        <taxon>Fungi incertae sedis</taxon>
        <taxon>Mucoromycota</taxon>
        <taxon>Mucoromycotina</taxon>
        <taxon>Mucoromycetes</taxon>
        <taxon>Mucorales</taxon>
        <taxon>Mucorineae</taxon>
        <taxon>Rhizopodaceae</taxon>
        <taxon>Rhizopus</taxon>
    </lineage>
</organism>
<evidence type="ECO:0000313" key="9">
    <source>
        <dbReference type="Proteomes" id="UP000253551"/>
    </source>
</evidence>
<gene>
    <name evidence="8" type="primary">HEM13_2</name>
    <name evidence="8" type="ORF">CU098_013129</name>
</gene>
<accession>A0A367KTW3</accession>
<dbReference type="UniPathway" id="UPA00251">
    <property type="reaction ID" value="UER00322"/>
</dbReference>
<keyword evidence="9" id="KW-1185">Reference proteome</keyword>
<evidence type="ECO:0000256" key="7">
    <source>
        <dbReference type="ARBA" id="ARBA00023244"/>
    </source>
</evidence>
<dbReference type="GO" id="GO:0004109">
    <property type="term" value="F:coproporphyrinogen oxidase activity"/>
    <property type="evidence" value="ECO:0007669"/>
    <property type="project" value="UniProtKB-EC"/>
</dbReference>
<comment type="subunit">
    <text evidence="3">Homodimer.</text>
</comment>
<dbReference type="SUPFAM" id="SSF102886">
    <property type="entry name" value="Coproporphyrinogen III oxidase"/>
    <property type="match status" value="1"/>
</dbReference>
<dbReference type="InterPro" id="IPR001260">
    <property type="entry name" value="Coprogen_oxidase_aer"/>
</dbReference>
<dbReference type="InterPro" id="IPR036406">
    <property type="entry name" value="Coprogen_oxidase_aer_sf"/>
</dbReference>
<evidence type="ECO:0000256" key="1">
    <source>
        <dbReference type="ARBA" id="ARBA00005168"/>
    </source>
</evidence>
<evidence type="ECO:0000313" key="8">
    <source>
        <dbReference type="EMBL" id="RCI05639.1"/>
    </source>
</evidence>
<evidence type="ECO:0000256" key="5">
    <source>
        <dbReference type="ARBA" id="ARBA00023002"/>
    </source>
</evidence>
<dbReference type="PANTHER" id="PTHR10755:SF0">
    <property type="entry name" value="OXYGEN-DEPENDENT COPROPORPHYRINOGEN-III OXIDASE, MITOCHONDRIAL"/>
    <property type="match status" value="1"/>
</dbReference>
<dbReference type="NCBIfam" id="NF003727">
    <property type="entry name" value="PRK05330.1"/>
    <property type="match status" value="1"/>
</dbReference>
<protein>
    <recommendedName>
        <fullName evidence="4">coproporphyrinogen oxidase</fullName>
        <ecNumber evidence="4">1.3.3.3</ecNumber>
    </recommendedName>
</protein>
<sequence length="339" mass="38997">MVSSVSTKYSIFQSDSKTRAKGTIKHDAPMRLRMESFVKNLQKNICEGIEKVDGKGKFVSSTWERPEFGGEGITCVLSDGNVMEKAGVAVSVIYSELTPEAVRQMRQDRGKNIDAEGIVPFFVTGISLVMHAKNPHAPTVHLNYRYFEVMNPDGSPKLWWFGGGADLTPVYLYKEDAVHFHKTYKDGCDMFDKSYYPRMKKTCDTYFFNAHREESRGIGGIFFDDFNTKPAEDIFLLVKELGNRFLPSYVPILEKRKDMVFDEEMVRWQQIRRGRYVEFNLIWDRGTKFGLSAPCSRVESILMTLPLTARWEYMHEPEPGSKEEELVKVLKSPEDWVSL</sequence>
<dbReference type="GO" id="GO:0005737">
    <property type="term" value="C:cytoplasm"/>
    <property type="evidence" value="ECO:0007669"/>
    <property type="project" value="TreeGrafter"/>
</dbReference>
<dbReference type="STRING" id="4846.A0A367KTW3"/>
<dbReference type="PANTHER" id="PTHR10755">
    <property type="entry name" value="COPROPORPHYRINOGEN III OXIDASE, MITOCHONDRIAL"/>
    <property type="match status" value="1"/>
</dbReference>
<evidence type="ECO:0000256" key="2">
    <source>
        <dbReference type="ARBA" id="ARBA00010644"/>
    </source>
</evidence>
<evidence type="ECO:0000256" key="3">
    <source>
        <dbReference type="ARBA" id="ARBA00011738"/>
    </source>
</evidence>
<dbReference type="Proteomes" id="UP000253551">
    <property type="component" value="Unassembled WGS sequence"/>
</dbReference>
<dbReference type="PIRSF" id="PIRSF000166">
    <property type="entry name" value="Coproporphyri_ox"/>
    <property type="match status" value="1"/>
</dbReference>
<dbReference type="Pfam" id="PF01218">
    <property type="entry name" value="Coprogen_oxidas"/>
    <property type="match status" value="1"/>
</dbReference>
<proteinExistence type="inferred from homology"/>
<name>A0A367KTW3_RHIST</name>
<comment type="caution">
    <text evidence="8">The sequence shown here is derived from an EMBL/GenBank/DDBJ whole genome shotgun (WGS) entry which is preliminary data.</text>
</comment>
<keyword evidence="6" id="KW-0350">Heme biosynthesis</keyword>
<keyword evidence="5" id="KW-0560">Oxidoreductase</keyword>
<dbReference type="EMBL" id="PJQM01000338">
    <property type="protein sequence ID" value="RCI05639.1"/>
    <property type="molecule type" value="Genomic_DNA"/>
</dbReference>
<evidence type="ECO:0000256" key="4">
    <source>
        <dbReference type="ARBA" id="ARBA00012869"/>
    </source>
</evidence>
<dbReference type="PRINTS" id="PR00073">
    <property type="entry name" value="COPRGNOXDASE"/>
</dbReference>